<protein>
    <submittedName>
        <fullName evidence="1">Uncharacterized protein</fullName>
    </submittedName>
</protein>
<organism evidence="1 2">
    <name type="scientific">Stephania yunnanensis</name>
    <dbReference type="NCBI Taxonomy" id="152371"/>
    <lineage>
        <taxon>Eukaryota</taxon>
        <taxon>Viridiplantae</taxon>
        <taxon>Streptophyta</taxon>
        <taxon>Embryophyta</taxon>
        <taxon>Tracheophyta</taxon>
        <taxon>Spermatophyta</taxon>
        <taxon>Magnoliopsida</taxon>
        <taxon>Ranunculales</taxon>
        <taxon>Menispermaceae</taxon>
        <taxon>Menispermoideae</taxon>
        <taxon>Cissampelideae</taxon>
        <taxon>Stephania</taxon>
    </lineage>
</organism>
<name>A0AAP0F9X8_9MAGN</name>
<accession>A0AAP0F9X8</accession>
<keyword evidence="2" id="KW-1185">Reference proteome</keyword>
<gene>
    <name evidence="1" type="ORF">Syun_022666</name>
</gene>
<reference evidence="1 2" key="1">
    <citation type="submission" date="2024-01" db="EMBL/GenBank/DDBJ databases">
        <title>Genome assemblies of Stephania.</title>
        <authorList>
            <person name="Yang L."/>
        </authorList>
    </citation>
    <scope>NUCLEOTIDE SEQUENCE [LARGE SCALE GENOMIC DNA]</scope>
    <source>
        <strain evidence="1">YNDBR</strain>
        <tissue evidence="1">Leaf</tissue>
    </source>
</reference>
<evidence type="ECO:0000313" key="2">
    <source>
        <dbReference type="Proteomes" id="UP001420932"/>
    </source>
</evidence>
<dbReference type="EMBL" id="JBBNAF010000010">
    <property type="protein sequence ID" value="KAK9106655.1"/>
    <property type="molecule type" value="Genomic_DNA"/>
</dbReference>
<proteinExistence type="predicted"/>
<dbReference type="Proteomes" id="UP001420932">
    <property type="component" value="Unassembled WGS sequence"/>
</dbReference>
<evidence type="ECO:0000313" key="1">
    <source>
        <dbReference type="EMBL" id="KAK9106655.1"/>
    </source>
</evidence>
<sequence>MCYYCYCFTSHHLSHPEPSSSQARLCLRLCVRRNSAFAAAGPYGSEVTRAQDLFGKDFSAKTLIKQDFKMQEPIVCKINQDALDFHRDAHVTKLDDYLVKGEKLIVKKIDGNDLILEDSVEIGDFYLIYLLVDGELHRDIISPLVKTSLPSIEDTRKREHDHELTTGHWDDQHWMGIGMISIDRS</sequence>
<dbReference type="AlphaFoldDB" id="A0AAP0F9X8"/>
<comment type="caution">
    <text evidence="1">The sequence shown here is derived from an EMBL/GenBank/DDBJ whole genome shotgun (WGS) entry which is preliminary data.</text>
</comment>